<dbReference type="InParanoid" id="F4R744"/>
<evidence type="ECO:0008006" key="5">
    <source>
        <dbReference type="Google" id="ProtNLM"/>
    </source>
</evidence>
<feature type="compositionally biased region" description="Low complexity" evidence="1">
    <location>
        <begin position="62"/>
        <end position="74"/>
    </location>
</feature>
<keyword evidence="2" id="KW-0732">Signal</keyword>
<dbReference type="Proteomes" id="UP000001072">
    <property type="component" value="Unassembled WGS sequence"/>
</dbReference>
<evidence type="ECO:0000256" key="2">
    <source>
        <dbReference type="SAM" id="SignalP"/>
    </source>
</evidence>
<dbReference type="SUPFAM" id="SSF82153">
    <property type="entry name" value="FAS1 domain"/>
    <property type="match status" value="1"/>
</dbReference>
<dbReference type="EMBL" id="GL883092">
    <property type="protein sequence ID" value="EGG11578.1"/>
    <property type="molecule type" value="Genomic_DNA"/>
</dbReference>
<evidence type="ECO:0000313" key="3">
    <source>
        <dbReference type="EMBL" id="EGG11578.1"/>
    </source>
</evidence>
<organism evidence="4">
    <name type="scientific">Melampsora larici-populina (strain 98AG31 / pathotype 3-4-7)</name>
    <name type="common">Poplar leaf rust fungus</name>
    <dbReference type="NCBI Taxonomy" id="747676"/>
    <lineage>
        <taxon>Eukaryota</taxon>
        <taxon>Fungi</taxon>
        <taxon>Dikarya</taxon>
        <taxon>Basidiomycota</taxon>
        <taxon>Pucciniomycotina</taxon>
        <taxon>Pucciniomycetes</taxon>
        <taxon>Pucciniales</taxon>
        <taxon>Melampsoraceae</taxon>
        <taxon>Melampsora</taxon>
    </lineage>
</organism>
<dbReference type="VEuPathDB" id="FungiDB:MELLADRAFT_102546"/>
<dbReference type="AlphaFoldDB" id="F4R744"/>
<feature type="compositionally biased region" description="Polar residues" evidence="1">
    <location>
        <begin position="52"/>
        <end position="61"/>
    </location>
</feature>
<name>F4R744_MELLP</name>
<feature type="chain" id="PRO_5003314860" description="Secreted protein" evidence="2">
    <location>
        <begin position="20"/>
        <end position="302"/>
    </location>
</feature>
<evidence type="ECO:0000313" key="4">
    <source>
        <dbReference type="Proteomes" id="UP000001072"/>
    </source>
</evidence>
<dbReference type="OrthoDB" id="5551751at2759"/>
<dbReference type="GeneID" id="18921710"/>
<reference evidence="4" key="1">
    <citation type="journal article" date="2011" name="Proc. Natl. Acad. Sci. U.S.A.">
        <title>Obligate biotrophy features unraveled by the genomic analysis of rust fungi.</title>
        <authorList>
            <person name="Duplessis S."/>
            <person name="Cuomo C.A."/>
            <person name="Lin Y.-C."/>
            <person name="Aerts A."/>
            <person name="Tisserant E."/>
            <person name="Veneault-Fourrey C."/>
            <person name="Joly D.L."/>
            <person name="Hacquard S."/>
            <person name="Amselem J."/>
            <person name="Cantarel B.L."/>
            <person name="Chiu R."/>
            <person name="Coutinho P.M."/>
            <person name="Feau N."/>
            <person name="Field M."/>
            <person name="Frey P."/>
            <person name="Gelhaye E."/>
            <person name="Goldberg J."/>
            <person name="Grabherr M.G."/>
            <person name="Kodira C.D."/>
            <person name="Kohler A."/>
            <person name="Kuees U."/>
            <person name="Lindquist E.A."/>
            <person name="Lucas S.M."/>
            <person name="Mago R."/>
            <person name="Mauceli E."/>
            <person name="Morin E."/>
            <person name="Murat C."/>
            <person name="Pangilinan J.L."/>
            <person name="Park R."/>
            <person name="Pearson M."/>
            <person name="Quesneville H."/>
            <person name="Rouhier N."/>
            <person name="Sakthikumar S."/>
            <person name="Salamov A.A."/>
            <person name="Schmutz J."/>
            <person name="Selles B."/>
            <person name="Shapiro H."/>
            <person name="Tanguay P."/>
            <person name="Tuskan G.A."/>
            <person name="Henrissat B."/>
            <person name="Van de Peer Y."/>
            <person name="Rouze P."/>
            <person name="Ellis J.G."/>
            <person name="Dodds P.N."/>
            <person name="Schein J.E."/>
            <person name="Zhong S."/>
            <person name="Hamelin R.C."/>
            <person name="Grigoriev I.V."/>
            <person name="Szabo L.J."/>
            <person name="Martin F."/>
        </authorList>
    </citation>
    <scope>NUCLEOTIDE SEQUENCE [LARGE SCALE GENOMIC DNA]</scope>
    <source>
        <strain evidence="4">98AG31 / pathotype 3-4-7</strain>
    </source>
</reference>
<accession>F4R744</accession>
<feature type="signal peptide" evidence="2">
    <location>
        <begin position="1"/>
        <end position="19"/>
    </location>
</feature>
<feature type="region of interest" description="Disordered" evidence="1">
    <location>
        <begin position="40"/>
        <end position="85"/>
    </location>
</feature>
<keyword evidence="4" id="KW-1185">Reference proteome</keyword>
<dbReference type="KEGG" id="mlr:MELLADRAFT_102546"/>
<dbReference type="RefSeq" id="XP_007405213.1">
    <property type="nucleotide sequence ID" value="XM_007405151.1"/>
</dbReference>
<gene>
    <name evidence="3" type="ORF">MELLADRAFT_102546</name>
</gene>
<evidence type="ECO:0000256" key="1">
    <source>
        <dbReference type="SAM" id="MobiDB-lite"/>
    </source>
</evidence>
<proteinExistence type="predicted"/>
<dbReference type="Gene3D" id="2.30.180.10">
    <property type="entry name" value="FAS1 domain"/>
    <property type="match status" value="1"/>
</dbReference>
<protein>
    <recommendedName>
        <fullName evidence="5">Secreted protein</fullName>
    </recommendedName>
</protein>
<dbReference type="InterPro" id="IPR036378">
    <property type="entry name" value="FAS1_dom_sf"/>
</dbReference>
<dbReference type="HOGENOM" id="CLU_921603_0_0_1"/>
<sequence>MLTLLCITIISLLITLTQANPDTQVISSTTHRQLVLQPQLVSDTQREYNHPEPSTSSDHQMLSSLPEQQSSSTSDEASRKGLKCTKSFSTHPQTTILAPLNAAIMRLSRKPHQGLQTPESEAPFHELSPEAQIAREESNLSYLANWVSAYVITDTVEPEQFPSSAQSSLPLKTINGRSIQIICNDIQDDMTEMSKLSAQDATTSITQEIILMKTQCLDKQLENIFHQRASLAESTDILFTKSNDVYYASCANGAAIRTWASSTFTIVNTSAVIEYSFQNENSSYIPMSDTREVFPRLASEYD</sequence>